<dbReference type="InterPro" id="IPR009057">
    <property type="entry name" value="Homeodomain-like_sf"/>
</dbReference>
<name>A0ABD0JED8_9CAEN</name>
<accession>A0ABD0JED8</accession>
<organism evidence="1 2">
    <name type="scientific">Batillaria attramentaria</name>
    <dbReference type="NCBI Taxonomy" id="370345"/>
    <lineage>
        <taxon>Eukaryota</taxon>
        <taxon>Metazoa</taxon>
        <taxon>Spiralia</taxon>
        <taxon>Lophotrochozoa</taxon>
        <taxon>Mollusca</taxon>
        <taxon>Gastropoda</taxon>
        <taxon>Caenogastropoda</taxon>
        <taxon>Sorbeoconcha</taxon>
        <taxon>Cerithioidea</taxon>
        <taxon>Batillariidae</taxon>
        <taxon>Batillaria</taxon>
    </lineage>
</organism>
<dbReference type="SUPFAM" id="SSF46689">
    <property type="entry name" value="Homeodomain-like"/>
    <property type="match status" value="2"/>
</dbReference>
<comment type="caution">
    <text evidence="1">The sequence shown here is derived from an EMBL/GenBank/DDBJ whole genome shotgun (WGS) entry which is preliminary data.</text>
</comment>
<proteinExistence type="predicted"/>
<reference evidence="1 2" key="1">
    <citation type="journal article" date="2023" name="Sci. Data">
        <title>Genome assembly of the Korean intertidal mud-creeper Batillaria attramentaria.</title>
        <authorList>
            <person name="Patra A.K."/>
            <person name="Ho P.T."/>
            <person name="Jun S."/>
            <person name="Lee S.J."/>
            <person name="Kim Y."/>
            <person name="Won Y.J."/>
        </authorList>
    </citation>
    <scope>NUCLEOTIDE SEQUENCE [LARGE SCALE GENOMIC DNA]</scope>
    <source>
        <strain evidence="1">Wonlab-2016</strain>
    </source>
</reference>
<dbReference type="Gene3D" id="1.10.10.60">
    <property type="entry name" value="Homeodomain-like"/>
    <property type="match status" value="2"/>
</dbReference>
<sequence>MGTGTAWVGELLPVTSVRKFVYEGREFVFECKRTVPGNEQLNWQLKNWPWLLLSQGVILPELMVYMHCSVQLRRDEDVDVKSVGKLKTEIVVPGTVFVGAYREYTADDVAEAIELVHGGMPVIDAAFRFGIPRATLFVRSRQGCPTHTGRCSTVFARTHQEAAASARRNRPKLQYTKEAVEAAIDAVHNGVPVIDAAIQFNIPRATLFNRSGKGCPTHEGRCSTVFNFLTFDQGNQVSLDFMEDTYEEANDFEEDDDDLPIEIDIAHWLLQYLLQG</sequence>
<dbReference type="EMBL" id="JACVVK020000473">
    <property type="protein sequence ID" value="KAK7473336.1"/>
    <property type="molecule type" value="Genomic_DNA"/>
</dbReference>
<keyword evidence="2" id="KW-1185">Reference proteome</keyword>
<feature type="non-terminal residue" evidence="1">
    <location>
        <position position="276"/>
    </location>
</feature>
<evidence type="ECO:0000313" key="1">
    <source>
        <dbReference type="EMBL" id="KAK7473336.1"/>
    </source>
</evidence>
<evidence type="ECO:0008006" key="3">
    <source>
        <dbReference type="Google" id="ProtNLM"/>
    </source>
</evidence>
<evidence type="ECO:0000313" key="2">
    <source>
        <dbReference type="Proteomes" id="UP001519460"/>
    </source>
</evidence>
<dbReference type="Proteomes" id="UP001519460">
    <property type="component" value="Unassembled WGS sequence"/>
</dbReference>
<protein>
    <recommendedName>
        <fullName evidence="3">HTH psq-type domain-containing protein</fullName>
    </recommendedName>
</protein>
<gene>
    <name evidence="1" type="ORF">BaRGS_00035384</name>
</gene>
<dbReference type="AlphaFoldDB" id="A0ABD0JED8"/>